<evidence type="ECO:0000256" key="2">
    <source>
        <dbReference type="ARBA" id="ARBA00022884"/>
    </source>
</evidence>
<accession>A0A1I5BFG5</accession>
<reference evidence="6" key="1">
    <citation type="submission" date="2016-10" db="EMBL/GenBank/DDBJ databases">
        <authorList>
            <person name="Varghese N."/>
            <person name="Submissions S."/>
        </authorList>
    </citation>
    <scope>NUCLEOTIDE SEQUENCE [LARGE SCALE GENOMIC DNA]</scope>
    <source>
        <strain evidence="6">DSM 6150</strain>
    </source>
</reference>
<dbReference type="InterPro" id="IPR023529">
    <property type="entry name" value="ProQ"/>
</dbReference>
<dbReference type="GO" id="GO:0034057">
    <property type="term" value="F:RNA strand-exchange activity"/>
    <property type="evidence" value="ECO:0007669"/>
    <property type="project" value="InterPro"/>
</dbReference>
<dbReference type="Pfam" id="PF04352">
    <property type="entry name" value="ProQ"/>
    <property type="match status" value="1"/>
</dbReference>
<sequence>MPRMTMTETAPPAQTAREVLKKLQKDFAVIRDCKPLAIGIDKQMIALQPDINRKLLRGALGIHTKSVRYLKSLQGANERFNLDGSTAGDVSEEQRTLAAQILHAHFKKQADERKAKQAAEAAETAVRERQEKLNQLAQKFSRSK</sequence>
<keyword evidence="2" id="KW-0694">RNA-binding</keyword>
<dbReference type="GO" id="GO:0033592">
    <property type="term" value="F:RNA strand annealing activity"/>
    <property type="evidence" value="ECO:0007669"/>
    <property type="project" value="InterPro"/>
</dbReference>
<keyword evidence="3" id="KW-0143">Chaperone</keyword>
<feature type="domain" description="ProQ/FinO" evidence="4">
    <location>
        <begin position="11"/>
        <end position="118"/>
    </location>
</feature>
<dbReference type="InterPro" id="IPR036442">
    <property type="entry name" value="ProQ/FinO_sf"/>
</dbReference>
<dbReference type="GO" id="GO:0005829">
    <property type="term" value="C:cytosol"/>
    <property type="evidence" value="ECO:0007669"/>
    <property type="project" value="TreeGrafter"/>
</dbReference>
<gene>
    <name evidence="5" type="ORF">SAMN05660284_02146</name>
</gene>
<dbReference type="Gene3D" id="1.10.1710.10">
    <property type="entry name" value="ProQ/FinO domain"/>
    <property type="match status" value="1"/>
</dbReference>
<organism evidence="5 6">
    <name type="scientific">Formivibrio citricus</name>
    <dbReference type="NCBI Taxonomy" id="83765"/>
    <lineage>
        <taxon>Bacteria</taxon>
        <taxon>Pseudomonadati</taxon>
        <taxon>Pseudomonadota</taxon>
        <taxon>Betaproteobacteria</taxon>
        <taxon>Neisseriales</taxon>
        <taxon>Chitinibacteraceae</taxon>
        <taxon>Formivibrio</taxon>
    </lineage>
</organism>
<evidence type="ECO:0000256" key="3">
    <source>
        <dbReference type="ARBA" id="ARBA00023186"/>
    </source>
</evidence>
<dbReference type="InterPro" id="IPR016103">
    <property type="entry name" value="ProQ/FinO"/>
</dbReference>
<protein>
    <submittedName>
        <fullName evidence="5">ProP effector</fullName>
    </submittedName>
</protein>
<proteinExistence type="predicted"/>
<dbReference type="PANTHER" id="PTHR38106">
    <property type="entry name" value="RNA CHAPERONE PROQ"/>
    <property type="match status" value="1"/>
</dbReference>
<dbReference type="EMBL" id="FOVE01000016">
    <property type="protein sequence ID" value="SFN73478.1"/>
    <property type="molecule type" value="Genomic_DNA"/>
</dbReference>
<keyword evidence="6" id="KW-1185">Reference proteome</keyword>
<dbReference type="Proteomes" id="UP000242869">
    <property type="component" value="Unassembled WGS sequence"/>
</dbReference>
<dbReference type="PANTHER" id="PTHR38106:SF1">
    <property type="entry name" value="RNA CHAPERONE PROQ"/>
    <property type="match status" value="1"/>
</dbReference>
<evidence type="ECO:0000259" key="4">
    <source>
        <dbReference type="SMART" id="SM00945"/>
    </source>
</evidence>
<dbReference type="SMART" id="SM00945">
    <property type="entry name" value="ProQ"/>
    <property type="match status" value="1"/>
</dbReference>
<dbReference type="STRING" id="83765.SAMN05660284_02146"/>
<evidence type="ECO:0000256" key="1">
    <source>
        <dbReference type="ARBA" id="ARBA00022490"/>
    </source>
</evidence>
<name>A0A1I5BFG5_9NEIS</name>
<dbReference type="GO" id="GO:0010608">
    <property type="term" value="P:post-transcriptional regulation of gene expression"/>
    <property type="evidence" value="ECO:0007669"/>
    <property type="project" value="InterPro"/>
</dbReference>
<evidence type="ECO:0000313" key="6">
    <source>
        <dbReference type="Proteomes" id="UP000242869"/>
    </source>
</evidence>
<dbReference type="AlphaFoldDB" id="A0A1I5BFG5"/>
<evidence type="ECO:0000313" key="5">
    <source>
        <dbReference type="EMBL" id="SFN73478.1"/>
    </source>
</evidence>
<dbReference type="SUPFAM" id="SSF48657">
    <property type="entry name" value="FinO-like"/>
    <property type="match status" value="1"/>
</dbReference>
<keyword evidence="1" id="KW-0963">Cytoplasm</keyword>